<reference evidence="3 4" key="1">
    <citation type="journal article" date="2016" name="Nat. Commun.">
        <title>Thousands of microbial genomes shed light on interconnected biogeochemical processes in an aquifer system.</title>
        <authorList>
            <person name="Anantharaman K."/>
            <person name="Brown C.T."/>
            <person name="Hug L.A."/>
            <person name="Sharon I."/>
            <person name="Castelle C.J."/>
            <person name="Probst A.J."/>
            <person name="Thomas B.C."/>
            <person name="Singh A."/>
            <person name="Wilkins M.J."/>
            <person name="Karaoz U."/>
            <person name="Brodie E.L."/>
            <person name="Williams K.H."/>
            <person name="Hubbard S.S."/>
            <person name="Banfield J.F."/>
        </authorList>
    </citation>
    <scope>NUCLEOTIDE SEQUENCE [LARGE SCALE GENOMIC DNA]</scope>
</reference>
<organism evidence="3 4">
    <name type="scientific">candidate division WOR-1 bacterium RIFOXYB2_FULL_36_35</name>
    <dbReference type="NCBI Taxonomy" id="1802578"/>
    <lineage>
        <taxon>Bacteria</taxon>
        <taxon>Bacillati</taxon>
        <taxon>Saganbacteria</taxon>
    </lineage>
</organism>
<dbReference type="Proteomes" id="UP000177905">
    <property type="component" value="Unassembled WGS sequence"/>
</dbReference>
<feature type="transmembrane region" description="Helical" evidence="1">
    <location>
        <begin position="12"/>
        <end position="33"/>
    </location>
</feature>
<dbReference type="PANTHER" id="PTHR21666:SF270">
    <property type="entry name" value="MUREIN HYDROLASE ACTIVATOR ENVC"/>
    <property type="match status" value="1"/>
</dbReference>
<accession>A0A1F4S7W8</accession>
<proteinExistence type="predicted"/>
<dbReference type="Pfam" id="PF01551">
    <property type="entry name" value="Peptidase_M23"/>
    <property type="match status" value="1"/>
</dbReference>
<dbReference type="SUPFAM" id="SSF51261">
    <property type="entry name" value="Duplicated hybrid motif"/>
    <property type="match status" value="1"/>
</dbReference>
<evidence type="ECO:0000256" key="1">
    <source>
        <dbReference type="SAM" id="Phobius"/>
    </source>
</evidence>
<protein>
    <recommendedName>
        <fullName evidence="2">M23ase beta-sheet core domain-containing protein</fullName>
    </recommendedName>
</protein>
<keyword evidence="1" id="KW-0472">Membrane</keyword>
<dbReference type="InterPro" id="IPR050570">
    <property type="entry name" value="Cell_wall_metabolism_enzyme"/>
</dbReference>
<dbReference type="InterPro" id="IPR011055">
    <property type="entry name" value="Dup_hybrid_motif"/>
</dbReference>
<evidence type="ECO:0000313" key="4">
    <source>
        <dbReference type="Proteomes" id="UP000177905"/>
    </source>
</evidence>
<dbReference type="CDD" id="cd12797">
    <property type="entry name" value="M23_peptidase"/>
    <property type="match status" value="1"/>
</dbReference>
<dbReference type="GO" id="GO:0004222">
    <property type="term" value="F:metalloendopeptidase activity"/>
    <property type="evidence" value="ECO:0007669"/>
    <property type="project" value="TreeGrafter"/>
</dbReference>
<gene>
    <name evidence="3" type="ORF">A2290_05860</name>
</gene>
<name>A0A1F4S7W8_UNCSA</name>
<evidence type="ECO:0000313" key="3">
    <source>
        <dbReference type="EMBL" id="OGC15843.1"/>
    </source>
</evidence>
<dbReference type="Gene3D" id="2.70.70.10">
    <property type="entry name" value="Glucose Permease (Domain IIA)"/>
    <property type="match status" value="1"/>
</dbReference>
<dbReference type="AlphaFoldDB" id="A0A1F4S7W8"/>
<sequence length="294" mass="33146">MLILLRNACFYLLMYKIILTFIIMGFLQLQGIASVQVIAHAQIPQGQTFIAFLSQSKEVESAIALFRDKTYPFFLCDEGFRAHIPTMPEEKTGEFILTAEVVMKDKRAFFCETPVNIIPLDYKRIDFSLPPAKKSLTKGSIMVDEWAIIEEVLLKESPLKLWEGKFLKPVPGITTMAFGVREYINNKYRNRHRGWDLRSPIGTKVKVPNNGKVVLTDKFKAFGGTVVVDHGQGVFSLFFHLSKIFVKAGNYLNKGDILGLTGNTGISSGPHLHWGLSVHNVRVEPKSWVLTVMP</sequence>
<dbReference type="EMBL" id="MEUA01000017">
    <property type="protein sequence ID" value="OGC15843.1"/>
    <property type="molecule type" value="Genomic_DNA"/>
</dbReference>
<keyword evidence="1" id="KW-1133">Transmembrane helix</keyword>
<comment type="caution">
    <text evidence="3">The sequence shown here is derived from an EMBL/GenBank/DDBJ whole genome shotgun (WGS) entry which is preliminary data.</text>
</comment>
<dbReference type="InterPro" id="IPR016047">
    <property type="entry name" value="M23ase_b-sheet_dom"/>
</dbReference>
<evidence type="ECO:0000259" key="2">
    <source>
        <dbReference type="Pfam" id="PF01551"/>
    </source>
</evidence>
<keyword evidence="1" id="KW-0812">Transmembrane</keyword>
<feature type="domain" description="M23ase beta-sheet core" evidence="2">
    <location>
        <begin position="191"/>
        <end position="285"/>
    </location>
</feature>
<dbReference type="PANTHER" id="PTHR21666">
    <property type="entry name" value="PEPTIDASE-RELATED"/>
    <property type="match status" value="1"/>
</dbReference>